<keyword evidence="3" id="KW-1185">Reference proteome</keyword>
<dbReference type="OrthoDB" id="9770450at2"/>
<protein>
    <submittedName>
        <fullName evidence="2">Phage portal protein, lambda family</fullName>
    </submittedName>
</protein>
<sequence>MNIIDKMVETVSPTSALRRQQSRMKLEMIRSFQNSGYDESGASRSKNSMRGWAARSLSPQEDIDKNLPTLRQRSRSLYMSAPIAASAIKTNRTNIVGQGLRLKSTIDSEFLGMSAEEAAQWQRTAEREFELWADSKFCDSTRTNNFYEIQQTACMSWLMNGDACVLMEYDRQHSFFPYGLRVHLIESDRISTPHSTGNNVNLFATDQNTKNRIFNGVEVDDNGRVVAYHVCSTYPNSNLRAAKKWSRVKAFGEKTGTPNVLMIYETERPEQYRGVPYLAPVIEALKQLTRYSEAEMMAAVINGFFTVFITSENGTTETGFTGVVDDEDRMTNDDSSYELGPGMVNMLQPGEKIEIADAKRPSTNFDAFTTALAKYIGAALEIPVELLTKHFSSSYSASRAALLEAWKAFKMKRSWLAADLCQPVYEIFLTEAIASGRIKAPGFFLDPMIKKAYCGAQWNGPAQGMLDPVKEVSAAEKRINIGISTRQKETIEMTGGDFESNVSQLAREKDLMEKAGLSTTMNSPAEEKTEKENDDEDNEKKQNRKSDGTDNGDGDE</sequence>
<dbReference type="NCBIfam" id="TIGR01539">
    <property type="entry name" value="portal_lambda"/>
    <property type="match status" value="1"/>
</dbReference>
<name>A0A1M7YBY2_9FIRM</name>
<proteinExistence type="predicted"/>
<evidence type="ECO:0000313" key="3">
    <source>
        <dbReference type="Proteomes" id="UP000184612"/>
    </source>
</evidence>
<dbReference type="InterPro" id="IPR006429">
    <property type="entry name" value="Phage_lambda_portal"/>
</dbReference>
<dbReference type="EMBL" id="FRFD01000007">
    <property type="protein sequence ID" value="SHO50079.1"/>
    <property type="molecule type" value="Genomic_DNA"/>
</dbReference>
<dbReference type="RefSeq" id="WP_073589266.1">
    <property type="nucleotide sequence ID" value="NZ_FRFD01000007.1"/>
</dbReference>
<dbReference type="STRING" id="1121345.SAMN02745217_02579"/>
<accession>A0A1M7YBY2</accession>
<evidence type="ECO:0000256" key="1">
    <source>
        <dbReference type="SAM" id="MobiDB-lite"/>
    </source>
</evidence>
<dbReference type="GO" id="GO:0005198">
    <property type="term" value="F:structural molecule activity"/>
    <property type="evidence" value="ECO:0007669"/>
    <property type="project" value="InterPro"/>
</dbReference>
<feature type="compositionally biased region" description="Basic and acidic residues" evidence="1">
    <location>
        <begin position="538"/>
        <end position="548"/>
    </location>
</feature>
<dbReference type="GO" id="GO:0019068">
    <property type="term" value="P:virion assembly"/>
    <property type="evidence" value="ECO:0007669"/>
    <property type="project" value="InterPro"/>
</dbReference>
<feature type="region of interest" description="Disordered" evidence="1">
    <location>
        <begin position="506"/>
        <end position="556"/>
    </location>
</feature>
<organism evidence="2 3">
    <name type="scientific">Anaerocolumna xylanovorans DSM 12503</name>
    <dbReference type="NCBI Taxonomy" id="1121345"/>
    <lineage>
        <taxon>Bacteria</taxon>
        <taxon>Bacillati</taxon>
        <taxon>Bacillota</taxon>
        <taxon>Clostridia</taxon>
        <taxon>Lachnospirales</taxon>
        <taxon>Lachnospiraceae</taxon>
        <taxon>Anaerocolumna</taxon>
    </lineage>
</organism>
<gene>
    <name evidence="2" type="ORF">SAMN02745217_02579</name>
</gene>
<dbReference type="AlphaFoldDB" id="A0A1M7YBY2"/>
<dbReference type="Proteomes" id="UP000184612">
    <property type="component" value="Unassembled WGS sequence"/>
</dbReference>
<evidence type="ECO:0000313" key="2">
    <source>
        <dbReference type="EMBL" id="SHO50079.1"/>
    </source>
</evidence>
<reference evidence="2 3" key="1">
    <citation type="submission" date="2016-12" db="EMBL/GenBank/DDBJ databases">
        <authorList>
            <person name="Song W.-J."/>
            <person name="Kurnit D.M."/>
        </authorList>
    </citation>
    <scope>NUCLEOTIDE SEQUENCE [LARGE SCALE GENOMIC DNA]</scope>
    <source>
        <strain evidence="2 3">DSM 12503</strain>
    </source>
</reference>
<dbReference type="Pfam" id="PF05136">
    <property type="entry name" value="Phage_portal_2"/>
    <property type="match status" value="1"/>
</dbReference>